<keyword evidence="1" id="KW-1133">Transmembrane helix</keyword>
<evidence type="ECO:0008006" key="4">
    <source>
        <dbReference type="Google" id="ProtNLM"/>
    </source>
</evidence>
<evidence type="ECO:0000313" key="2">
    <source>
        <dbReference type="EMBL" id="PZX45629.1"/>
    </source>
</evidence>
<comment type="caution">
    <text evidence="2">The sequence shown here is derived from an EMBL/GenBank/DDBJ whole genome shotgun (WGS) entry which is preliminary data.</text>
</comment>
<gene>
    <name evidence="2" type="ORF">LY56_01653</name>
</gene>
<dbReference type="Proteomes" id="UP000249364">
    <property type="component" value="Unassembled WGS sequence"/>
</dbReference>
<keyword evidence="1" id="KW-0812">Transmembrane</keyword>
<organism evidence="2 3">
    <name type="scientific">Roseinatronobacter thiooxidans</name>
    <dbReference type="NCBI Taxonomy" id="121821"/>
    <lineage>
        <taxon>Bacteria</taxon>
        <taxon>Pseudomonadati</taxon>
        <taxon>Pseudomonadota</taxon>
        <taxon>Alphaproteobacteria</taxon>
        <taxon>Rhodobacterales</taxon>
        <taxon>Paracoccaceae</taxon>
        <taxon>Roseinatronobacter</taxon>
    </lineage>
</organism>
<evidence type="ECO:0000313" key="3">
    <source>
        <dbReference type="Proteomes" id="UP000249364"/>
    </source>
</evidence>
<name>A0A2W7QVL9_9RHOB</name>
<sequence>MDLFALPDWIIWGLIAAGLLVVEMMTTAYVALGFALGAAVVALVSYFVPGLHIFVQGLIWASVGLAVWLGLSRWNKSRHKSRKDINDFDSYESLPRADRERRDALRQKERD</sequence>
<evidence type="ECO:0000256" key="1">
    <source>
        <dbReference type="SAM" id="Phobius"/>
    </source>
</evidence>
<dbReference type="STRING" id="121821.GCA_001870675_01064"/>
<keyword evidence="3" id="KW-1185">Reference proteome</keyword>
<feature type="transmembrane region" description="Helical" evidence="1">
    <location>
        <begin position="53"/>
        <end position="71"/>
    </location>
</feature>
<feature type="transmembrane region" description="Helical" evidence="1">
    <location>
        <begin position="6"/>
        <end position="22"/>
    </location>
</feature>
<dbReference type="OrthoDB" id="7867296at2"/>
<reference evidence="2 3" key="1">
    <citation type="submission" date="2018-06" db="EMBL/GenBank/DDBJ databases">
        <title>Genomic Encyclopedia of Archaeal and Bacterial Type Strains, Phase II (KMG-II): from individual species to whole genera.</title>
        <authorList>
            <person name="Goeker M."/>
        </authorList>
    </citation>
    <scope>NUCLEOTIDE SEQUENCE [LARGE SCALE GENOMIC DNA]</scope>
    <source>
        <strain evidence="2 3">DSM 13087</strain>
    </source>
</reference>
<keyword evidence="1" id="KW-0472">Membrane</keyword>
<accession>A0A2W7QVL9</accession>
<protein>
    <recommendedName>
        <fullName evidence="4">NfeD-like partner-binding protein</fullName>
    </recommendedName>
</protein>
<dbReference type="RefSeq" id="WP_071469855.1">
    <property type="nucleotide sequence ID" value="NZ_MEHT01000018.1"/>
</dbReference>
<feature type="transmembrane region" description="Helical" evidence="1">
    <location>
        <begin position="29"/>
        <end position="47"/>
    </location>
</feature>
<dbReference type="EMBL" id="QKZQ01000006">
    <property type="protein sequence ID" value="PZX45629.1"/>
    <property type="molecule type" value="Genomic_DNA"/>
</dbReference>
<dbReference type="AlphaFoldDB" id="A0A2W7QVL9"/>
<proteinExistence type="predicted"/>